<evidence type="ECO:0000256" key="1">
    <source>
        <dbReference type="ARBA" id="ARBA00006484"/>
    </source>
</evidence>
<dbReference type="InterPro" id="IPR020904">
    <property type="entry name" value="Sc_DH/Rdtase_CS"/>
</dbReference>
<sequence>MHSFEGKTAVVTGANSGIGRATLDLLIARGTSIVAVDQDVSELGGVAATVVAVDLSQEAAPKRIADAASALGGLDLLVNCAGVGGSKRIAETDDALLDRILSINLRSVIRLTRELLPLLRQPGGAIVNLASVYGEVGRVGTTAYAASKGGISQLTRQLSAELGPEGIRVNAVAPGCILTAMTRDKIDKDAEYRSAMIAGTPLRRIGDPMEVAEVIAFLGSDQASFVNGQIIAVDGGWLSSRGTF</sequence>
<dbReference type="FunFam" id="3.40.50.720:FF:000084">
    <property type="entry name" value="Short-chain dehydrogenase reductase"/>
    <property type="match status" value="1"/>
</dbReference>
<dbReference type="RefSeq" id="WP_210266352.1">
    <property type="nucleotide sequence ID" value="NZ_QGGH01000001.1"/>
</dbReference>
<dbReference type="InterPro" id="IPR002347">
    <property type="entry name" value="SDR_fam"/>
</dbReference>
<dbReference type="PANTHER" id="PTHR43477:SF1">
    <property type="entry name" value="DIHYDROANTICAPSIN 7-DEHYDROGENASE"/>
    <property type="match status" value="1"/>
</dbReference>
<dbReference type="InterPro" id="IPR057326">
    <property type="entry name" value="KR_dom"/>
</dbReference>
<dbReference type="SMART" id="SM00822">
    <property type="entry name" value="PKS_KR"/>
    <property type="match status" value="1"/>
</dbReference>
<name>A0A8E2WG59_RHILI</name>
<reference evidence="4 5" key="1">
    <citation type="submission" date="2018-05" db="EMBL/GenBank/DDBJ databases">
        <title>Genomic Encyclopedia of Type Strains, Phase IV (KMG-IV): sequencing the most valuable type-strain genomes for metagenomic binning, comparative biology and taxonomic classification.</title>
        <authorList>
            <person name="Goeker M."/>
        </authorList>
    </citation>
    <scope>NUCLEOTIDE SEQUENCE [LARGE SCALE GENOMIC DNA]</scope>
    <source>
        <strain evidence="4 5">DSM 2626</strain>
    </source>
</reference>
<accession>A0A8E2WG59</accession>
<dbReference type="Gene3D" id="3.40.50.720">
    <property type="entry name" value="NAD(P)-binding Rossmann-like Domain"/>
    <property type="match status" value="1"/>
</dbReference>
<dbReference type="CDD" id="cd05233">
    <property type="entry name" value="SDR_c"/>
    <property type="match status" value="1"/>
</dbReference>
<dbReference type="Pfam" id="PF13561">
    <property type="entry name" value="adh_short_C2"/>
    <property type="match status" value="1"/>
</dbReference>
<evidence type="ECO:0000256" key="2">
    <source>
        <dbReference type="ARBA" id="ARBA00023002"/>
    </source>
</evidence>
<keyword evidence="2" id="KW-0560">Oxidoreductase</keyword>
<comment type="similarity">
    <text evidence="1">Belongs to the short-chain dehydrogenases/reductases (SDR) family.</text>
</comment>
<dbReference type="GO" id="GO:0016491">
    <property type="term" value="F:oxidoreductase activity"/>
    <property type="evidence" value="ECO:0007669"/>
    <property type="project" value="UniProtKB-KW"/>
</dbReference>
<organism evidence="4 5">
    <name type="scientific">Rhizobium loti</name>
    <name type="common">Mesorhizobium loti</name>
    <dbReference type="NCBI Taxonomy" id="381"/>
    <lineage>
        <taxon>Bacteria</taxon>
        <taxon>Pseudomonadati</taxon>
        <taxon>Pseudomonadota</taxon>
        <taxon>Alphaproteobacteria</taxon>
        <taxon>Hyphomicrobiales</taxon>
        <taxon>Phyllobacteriaceae</taxon>
        <taxon>Mesorhizobium</taxon>
    </lineage>
</organism>
<evidence type="ECO:0000259" key="3">
    <source>
        <dbReference type="SMART" id="SM00822"/>
    </source>
</evidence>
<dbReference type="Proteomes" id="UP000245631">
    <property type="component" value="Unassembled WGS sequence"/>
</dbReference>
<dbReference type="SUPFAM" id="SSF51735">
    <property type="entry name" value="NAD(P)-binding Rossmann-fold domains"/>
    <property type="match status" value="1"/>
</dbReference>
<evidence type="ECO:0000313" key="4">
    <source>
        <dbReference type="EMBL" id="PWJ93702.1"/>
    </source>
</evidence>
<feature type="domain" description="Ketoreductase" evidence="3">
    <location>
        <begin position="7"/>
        <end position="175"/>
    </location>
</feature>
<gene>
    <name evidence="4" type="ORF">C8D77_101382</name>
</gene>
<dbReference type="GeneID" id="61049731"/>
<dbReference type="InterPro" id="IPR051122">
    <property type="entry name" value="SDR_DHRS6-like"/>
</dbReference>
<dbReference type="PROSITE" id="PS00061">
    <property type="entry name" value="ADH_SHORT"/>
    <property type="match status" value="1"/>
</dbReference>
<comment type="caution">
    <text evidence="4">The sequence shown here is derived from an EMBL/GenBank/DDBJ whole genome shotgun (WGS) entry which is preliminary data.</text>
</comment>
<dbReference type="AlphaFoldDB" id="A0A8E2WG59"/>
<dbReference type="PRINTS" id="PR00081">
    <property type="entry name" value="GDHRDH"/>
</dbReference>
<dbReference type="PRINTS" id="PR00080">
    <property type="entry name" value="SDRFAMILY"/>
</dbReference>
<protein>
    <submittedName>
        <fullName evidence="4">NAD(P)-dependent dehydrogenase (Short-subunit alcohol dehydrogenase family)</fullName>
    </submittedName>
</protein>
<dbReference type="InterPro" id="IPR036291">
    <property type="entry name" value="NAD(P)-bd_dom_sf"/>
</dbReference>
<proteinExistence type="inferred from homology"/>
<evidence type="ECO:0000313" key="5">
    <source>
        <dbReference type="Proteomes" id="UP000245631"/>
    </source>
</evidence>
<dbReference type="EMBL" id="QGGH01000001">
    <property type="protein sequence ID" value="PWJ93702.1"/>
    <property type="molecule type" value="Genomic_DNA"/>
</dbReference>
<dbReference type="PANTHER" id="PTHR43477">
    <property type="entry name" value="DIHYDROANTICAPSIN 7-DEHYDROGENASE"/>
    <property type="match status" value="1"/>
</dbReference>